<keyword evidence="1" id="KW-0732">Signal</keyword>
<dbReference type="Proteomes" id="UP000799767">
    <property type="component" value="Unassembled WGS sequence"/>
</dbReference>
<evidence type="ECO:0000313" key="3">
    <source>
        <dbReference type="Proteomes" id="UP000799767"/>
    </source>
</evidence>
<feature type="chain" id="PRO_5025677727" description="Secreted protein" evidence="1">
    <location>
        <begin position="24"/>
        <end position="81"/>
    </location>
</feature>
<evidence type="ECO:0000256" key="1">
    <source>
        <dbReference type="SAM" id="SignalP"/>
    </source>
</evidence>
<dbReference type="GeneID" id="54474081"/>
<dbReference type="EMBL" id="MU001633">
    <property type="protein sequence ID" value="KAF2485663.1"/>
    <property type="molecule type" value="Genomic_DNA"/>
</dbReference>
<name>A0A6A6Q1W0_9PEZI</name>
<protein>
    <recommendedName>
        <fullName evidence="4">Secreted protein</fullName>
    </recommendedName>
</protein>
<gene>
    <name evidence="2" type="ORF">BDY17DRAFT_294051</name>
</gene>
<proteinExistence type="predicted"/>
<reference evidence="2" key="1">
    <citation type="journal article" date="2020" name="Stud. Mycol.">
        <title>101 Dothideomycetes genomes: a test case for predicting lifestyles and emergence of pathogens.</title>
        <authorList>
            <person name="Haridas S."/>
            <person name="Albert R."/>
            <person name="Binder M."/>
            <person name="Bloem J."/>
            <person name="Labutti K."/>
            <person name="Salamov A."/>
            <person name="Andreopoulos B."/>
            <person name="Baker S."/>
            <person name="Barry K."/>
            <person name="Bills G."/>
            <person name="Bluhm B."/>
            <person name="Cannon C."/>
            <person name="Castanera R."/>
            <person name="Culley D."/>
            <person name="Daum C."/>
            <person name="Ezra D."/>
            <person name="Gonzalez J."/>
            <person name="Henrissat B."/>
            <person name="Kuo A."/>
            <person name="Liang C."/>
            <person name="Lipzen A."/>
            <person name="Lutzoni F."/>
            <person name="Magnuson J."/>
            <person name="Mondo S."/>
            <person name="Nolan M."/>
            <person name="Ohm R."/>
            <person name="Pangilinan J."/>
            <person name="Park H.-J."/>
            <person name="Ramirez L."/>
            <person name="Alfaro M."/>
            <person name="Sun H."/>
            <person name="Tritt A."/>
            <person name="Yoshinaga Y."/>
            <person name="Zwiers L.-H."/>
            <person name="Turgeon B."/>
            <person name="Goodwin S."/>
            <person name="Spatafora J."/>
            <person name="Crous P."/>
            <person name="Grigoriev I."/>
        </authorList>
    </citation>
    <scope>NUCLEOTIDE SEQUENCE</scope>
    <source>
        <strain evidence="2">CBS 113389</strain>
    </source>
</reference>
<evidence type="ECO:0000313" key="2">
    <source>
        <dbReference type="EMBL" id="KAF2485663.1"/>
    </source>
</evidence>
<accession>A0A6A6Q1W0</accession>
<dbReference type="RefSeq" id="XP_033592232.1">
    <property type="nucleotide sequence ID" value="XM_033733079.1"/>
</dbReference>
<sequence length="81" mass="8824">MLQRVFVKLVPLTVVVLDGALHGRESRDAVGGSRARTARLLARALHSTRRRSSCLETRPGKGWGGVRCLDDAWGASVARSR</sequence>
<evidence type="ECO:0008006" key="4">
    <source>
        <dbReference type="Google" id="ProtNLM"/>
    </source>
</evidence>
<keyword evidence="3" id="KW-1185">Reference proteome</keyword>
<feature type="signal peptide" evidence="1">
    <location>
        <begin position="1"/>
        <end position="23"/>
    </location>
</feature>
<dbReference type="AlphaFoldDB" id="A0A6A6Q1W0"/>
<organism evidence="2 3">
    <name type="scientific">Neohortaea acidophila</name>
    <dbReference type="NCBI Taxonomy" id="245834"/>
    <lineage>
        <taxon>Eukaryota</taxon>
        <taxon>Fungi</taxon>
        <taxon>Dikarya</taxon>
        <taxon>Ascomycota</taxon>
        <taxon>Pezizomycotina</taxon>
        <taxon>Dothideomycetes</taxon>
        <taxon>Dothideomycetidae</taxon>
        <taxon>Mycosphaerellales</taxon>
        <taxon>Teratosphaeriaceae</taxon>
        <taxon>Neohortaea</taxon>
    </lineage>
</organism>